<dbReference type="InterPro" id="IPR040256">
    <property type="entry name" value="At4g02000-like"/>
</dbReference>
<dbReference type="OMA" id="YSERFCA"/>
<feature type="domain" description="DUF4283" evidence="1">
    <location>
        <begin position="26"/>
        <end position="97"/>
    </location>
</feature>
<dbReference type="EMBL" id="CM003604">
    <property type="protein sequence ID" value="KYP72468.1"/>
    <property type="molecule type" value="Genomic_DNA"/>
</dbReference>
<gene>
    <name evidence="2" type="ORF">KK1_005057</name>
</gene>
<name>A0A151TZP0_CAJCA</name>
<dbReference type="Proteomes" id="UP000075243">
    <property type="component" value="Chromosome 2"/>
</dbReference>
<keyword evidence="3" id="KW-1185">Reference proteome</keyword>
<accession>A0A151TZP0</accession>
<dbReference type="PANTHER" id="PTHR31286">
    <property type="entry name" value="GLYCINE-RICH CELL WALL STRUCTURAL PROTEIN 1.8-LIKE"/>
    <property type="match status" value="1"/>
</dbReference>
<proteinExistence type="predicted"/>
<sequence>MGSLEEDLEGLIINDGDDRGTFNLVNLSLVGHFLTDRPIRTHIMKNCMASIWRPGKGVSISELKPGVFLFQFYHPLDLKRARDNGPWNFENNILIVSKIFEGDIPKDIPLNHIDVWVQVHNLPAGFMSQNIGEHLGNSLGIFLDYDSKNNTSLWKSYMRICTKKDIRSPLQKDILYGEWKTVTFKYEKIGQLFYLCKHVNLCKSINILKHKMKKCINAQGTTEWSLYFQLQLQLSHQLRSMDSYWSQRAKTFWLRDGDSNTKFFHATVNMRRQKNHISTLYDSDGKKHSTSTELGNLACSYFHNLFKMLLGEIHLVIGTLDCKISQLDNEQLTKPLSKDEIRTALF</sequence>
<evidence type="ECO:0000313" key="2">
    <source>
        <dbReference type="EMBL" id="KYP72468.1"/>
    </source>
</evidence>
<evidence type="ECO:0000259" key="1">
    <source>
        <dbReference type="Pfam" id="PF14111"/>
    </source>
</evidence>
<reference evidence="2 3" key="1">
    <citation type="journal article" date="2012" name="Nat. Biotechnol.">
        <title>Draft genome sequence of pigeonpea (Cajanus cajan), an orphan legume crop of resource-poor farmers.</title>
        <authorList>
            <person name="Varshney R.K."/>
            <person name="Chen W."/>
            <person name="Li Y."/>
            <person name="Bharti A.K."/>
            <person name="Saxena R.K."/>
            <person name="Schlueter J.A."/>
            <person name="Donoghue M.T."/>
            <person name="Azam S."/>
            <person name="Fan G."/>
            <person name="Whaley A.M."/>
            <person name="Farmer A.D."/>
            <person name="Sheridan J."/>
            <person name="Iwata A."/>
            <person name="Tuteja R."/>
            <person name="Penmetsa R.V."/>
            <person name="Wu W."/>
            <person name="Upadhyaya H.D."/>
            <person name="Yang S.P."/>
            <person name="Shah T."/>
            <person name="Saxena K.B."/>
            <person name="Michael T."/>
            <person name="McCombie W.R."/>
            <person name="Yang B."/>
            <person name="Zhang G."/>
            <person name="Yang H."/>
            <person name="Wang J."/>
            <person name="Spillane C."/>
            <person name="Cook D.R."/>
            <person name="May G.D."/>
            <person name="Xu X."/>
            <person name="Jackson S.A."/>
        </authorList>
    </citation>
    <scope>NUCLEOTIDE SEQUENCE [LARGE SCALE GENOMIC DNA]</scope>
    <source>
        <strain evidence="3">cv. Asha</strain>
    </source>
</reference>
<dbReference type="Gramene" id="C.cajan_04936.t">
    <property type="protein sequence ID" value="C.cajan_04936.t"/>
    <property type="gene ID" value="C.cajan_04936"/>
</dbReference>
<organism evidence="2 3">
    <name type="scientific">Cajanus cajan</name>
    <name type="common">Pigeon pea</name>
    <name type="synonym">Cajanus indicus</name>
    <dbReference type="NCBI Taxonomy" id="3821"/>
    <lineage>
        <taxon>Eukaryota</taxon>
        <taxon>Viridiplantae</taxon>
        <taxon>Streptophyta</taxon>
        <taxon>Embryophyta</taxon>
        <taxon>Tracheophyta</taxon>
        <taxon>Spermatophyta</taxon>
        <taxon>Magnoliopsida</taxon>
        <taxon>eudicotyledons</taxon>
        <taxon>Gunneridae</taxon>
        <taxon>Pentapetalae</taxon>
        <taxon>rosids</taxon>
        <taxon>fabids</taxon>
        <taxon>Fabales</taxon>
        <taxon>Fabaceae</taxon>
        <taxon>Papilionoideae</taxon>
        <taxon>50 kb inversion clade</taxon>
        <taxon>NPAAA clade</taxon>
        <taxon>indigoferoid/millettioid clade</taxon>
        <taxon>Phaseoleae</taxon>
        <taxon>Cajanus</taxon>
    </lineage>
</organism>
<protein>
    <recommendedName>
        <fullName evidence="1">DUF4283 domain-containing protein</fullName>
    </recommendedName>
</protein>
<evidence type="ECO:0000313" key="3">
    <source>
        <dbReference type="Proteomes" id="UP000075243"/>
    </source>
</evidence>
<dbReference type="PANTHER" id="PTHR31286:SF153">
    <property type="entry name" value="DUF4283 DOMAIN PROTEIN"/>
    <property type="match status" value="1"/>
</dbReference>
<dbReference type="Pfam" id="PF14111">
    <property type="entry name" value="DUF4283"/>
    <property type="match status" value="1"/>
</dbReference>
<dbReference type="AlphaFoldDB" id="A0A151TZP0"/>
<dbReference type="InterPro" id="IPR025558">
    <property type="entry name" value="DUF4283"/>
</dbReference>